<sequence length="141" mass="15575">MESISNWCHRFGVPGITGVDTRAITSLLRQQGSTLAKIAVGDGHQTPVYEMACEPSRSHLVGRDYSRREGVQPILLGGIPPDERVYNPSCWEESLPTRGCTTHLVGRNPSRRDGLKTSSSGGFPPDELDYVQVWQSKFAVY</sequence>
<accession>A0A5B0RWE9</accession>
<comment type="caution">
    <text evidence="2">The sequence shown here is derived from an EMBL/GenBank/DDBJ whole genome shotgun (WGS) entry which is preliminary data.</text>
</comment>
<dbReference type="InterPro" id="IPR002474">
    <property type="entry name" value="CarbamoylP_synth_ssu_N"/>
</dbReference>
<gene>
    <name evidence="2" type="primary">CPA1_3</name>
    <name evidence="2" type="ORF">PGTUg99_019923</name>
</gene>
<evidence type="ECO:0000313" key="3">
    <source>
        <dbReference type="Proteomes" id="UP000325313"/>
    </source>
</evidence>
<organism evidence="2 3">
    <name type="scientific">Puccinia graminis f. sp. tritici</name>
    <dbReference type="NCBI Taxonomy" id="56615"/>
    <lineage>
        <taxon>Eukaryota</taxon>
        <taxon>Fungi</taxon>
        <taxon>Dikarya</taxon>
        <taxon>Basidiomycota</taxon>
        <taxon>Pucciniomycotina</taxon>
        <taxon>Pucciniomycetes</taxon>
        <taxon>Pucciniales</taxon>
        <taxon>Pucciniaceae</taxon>
        <taxon>Puccinia</taxon>
    </lineage>
</organism>
<dbReference type="EMBL" id="VDEP01000136">
    <property type="protein sequence ID" value="KAA1129509.1"/>
    <property type="molecule type" value="Genomic_DNA"/>
</dbReference>
<dbReference type="SUPFAM" id="SSF52021">
    <property type="entry name" value="Carbamoyl phosphate synthetase, small subunit N-terminal domain"/>
    <property type="match status" value="1"/>
</dbReference>
<protein>
    <submittedName>
        <fullName evidence="2">Multifunctional pyrimidine synthesis protein CAD</fullName>
    </submittedName>
</protein>
<feature type="domain" description="Carbamoyl-phosphate synthase small subunit N-terminal" evidence="1">
    <location>
        <begin position="2"/>
        <end position="38"/>
    </location>
</feature>
<reference evidence="2 3" key="1">
    <citation type="submission" date="2019-05" db="EMBL/GenBank/DDBJ databases">
        <title>Emergence of the Ug99 lineage of the wheat stem rust pathogen through somatic hybridization.</title>
        <authorList>
            <person name="Li F."/>
            <person name="Upadhyaya N.M."/>
            <person name="Sperschneider J."/>
            <person name="Matny O."/>
            <person name="Nguyen-Phuc H."/>
            <person name="Mago R."/>
            <person name="Raley C."/>
            <person name="Miller M.E."/>
            <person name="Silverstein K.A.T."/>
            <person name="Henningsen E."/>
            <person name="Hirsch C.D."/>
            <person name="Visser B."/>
            <person name="Pretorius Z.A."/>
            <person name="Steffenson B.J."/>
            <person name="Schwessinger B."/>
            <person name="Dodds P.N."/>
            <person name="Figueroa M."/>
        </authorList>
    </citation>
    <scope>NUCLEOTIDE SEQUENCE [LARGE SCALE GENOMIC DNA]</scope>
    <source>
        <strain evidence="2 3">Ug99</strain>
    </source>
</reference>
<evidence type="ECO:0000313" key="2">
    <source>
        <dbReference type="EMBL" id="KAA1129509.1"/>
    </source>
</evidence>
<evidence type="ECO:0000259" key="1">
    <source>
        <dbReference type="Pfam" id="PF00988"/>
    </source>
</evidence>
<dbReference type="Proteomes" id="UP000325313">
    <property type="component" value="Unassembled WGS sequence"/>
</dbReference>
<dbReference type="InterPro" id="IPR036480">
    <property type="entry name" value="CarbP_synth_ssu_N_sf"/>
</dbReference>
<proteinExistence type="predicted"/>
<name>A0A5B0RWE9_PUCGR</name>
<dbReference type="Pfam" id="PF00988">
    <property type="entry name" value="CPSase_sm_chain"/>
    <property type="match status" value="1"/>
</dbReference>
<dbReference type="Gene3D" id="3.50.30.20">
    <property type="entry name" value="Carbamoyl-phosphate synthase small subunit, N-terminal domain"/>
    <property type="match status" value="1"/>
</dbReference>
<dbReference type="AlphaFoldDB" id="A0A5B0RWE9"/>